<gene>
    <name evidence="3" type="ORF">F8388_021940</name>
    <name evidence="4" type="ORF">G4B88_031329</name>
</gene>
<dbReference type="EMBL" id="JAATIP010000233">
    <property type="protein sequence ID" value="KAF4357764.1"/>
    <property type="molecule type" value="Genomic_DNA"/>
</dbReference>
<keyword evidence="6" id="KW-1185">Reference proteome</keyword>
<evidence type="ECO:0000256" key="1">
    <source>
        <dbReference type="SAM" id="Coils"/>
    </source>
</evidence>
<comment type="caution">
    <text evidence="3">The sequence shown here is derived from an EMBL/GenBank/DDBJ whole genome shotgun (WGS) entry which is preliminary data.</text>
</comment>
<evidence type="ECO:0000313" key="3">
    <source>
        <dbReference type="EMBL" id="KAF4357764.1"/>
    </source>
</evidence>
<proteinExistence type="predicted"/>
<sequence length="206" mass="23359">MGDGVERIETYAGESSAVEVEGGSDVELHEGMEFESEEAGRAFYDDYARQKGFLTRVLSSRKSERDGSIISRGLGCRGLPDSRTKVDIQQGRQRDVCTAMILLKREKNGIWVVRKFVSEHNHPLGIELQKGHRILDDKDKKIQELTAELRVKKRLSAAYREQLLAVLKDVEEHNGNVSNKVKLVYENLTKLESKMQQPLCADQEVE</sequence>
<evidence type="ECO:0000313" key="5">
    <source>
        <dbReference type="Proteomes" id="UP000525078"/>
    </source>
</evidence>
<dbReference type="InterPro" id="IPR004330">
    <property type="entry name" value="FAR1_DNA_bnd_dom"/>
</dbReference>
<feature type="coiled-coil region" evidence="1">
    <location>
        <begin position="135"/>
        <end position="162"/>
    </location>
</feature>
<evidence type="ECO:0000313" key="6">
    <source>
        <dbReference type="Proteomes" id="UP000583929"/>
    </source>
</evidence>
<dbReference type="Proteomes" id="UP000525078">
    <property type="component" value="Unassembled WGS sequence"/>
</dbReference>
<dbReference type="PANTHER" id="PTHR46328">
    <property type="entry name" value="FAR-RED IMPAIRED RESPONSIVE (FAR1) FAMILY PROTEIN-RELATED"/>
    <property type="match status" value="1"/>
</dbReference>
<dbReference type="Pfam" id="PF03101">
    <property type="entry name" value="FAR1"/>
    <property type="match status" value="1"/>
</dbReference>
<dbReference type="AlphaFoldDB" id="A0A7J6EHE2"/>
<evidence type="ECO:0000259" key="2">
    <source>
        <dbReference type="Pfam" id="PF03101"/>
    </source>
</evidence>
<organism evidence="3 5">
    <name type="scientific">Cannabis sativa</name>
    <name type="common">Hemp</name>
    <name type="synonym">Marijuana</name>
    <dbReference type="NCBI Taxonomy" id="3483"/>
    <lineage>
        <taxon>Eukaryota</taxon>
        <taxon>Viridiplantae</taxon>
        <taxon>Streptophyta</taxon>
        <taxon>Embryophyta</taxon>
        <taxon>Tracheophyta</taxon>
        <taxon>Spermatophyta</taxon>
        <taxon>Magnoliopsida</taxon>
        <taxon>eudicotyledons</taxon>
        <taxon>Gunneridae</taxon>
        <taxon>Pentapetalae</taxon>
        <taxon>rosids</taxon>
        <taxon>fabids</taxon>
        <taxon>Rosales</taxon>
        <taxon>Cannabaceae</taxon>
        <taxon>Cannabis</taxon>
    </lineage>
</organism>
<feature type="domain" description="FAR1" evidence="2">
    <location>
        <begin position="43"/>
        <end position="124"/>
    </location>
</feature>
<dbReference type="PANTHER" id="PTHR46328:SF8">
    <property type="entry name" value="PROTEIN FAR1-RELATED SEQUENCE 2-LIKE"/>
    <property type="match status" value="1"/>
</dbReference>
<name>A0A7J6EHE2_CANSA</name>
<evidence type="ECO:0000313" key="4">
    <source>
        <dbReference type="EMBL" id="KAF4371012.1"/>
    </source>
</evidence>
<accession>A0A7J6EHE2</accession>
<dbReference type="EMBL" id="JAATIQ010000200">
    <property type="protein sequence ID" value="KAF4371012.1"/>
    <property type="molecule type" value="Genomic_DNA"/>
</dbReference>
<reference evidence="5 6" key="1">
    <citation type="journal article" date="2020" name="bioRxiv">
        <title>Sequence and annotation of 42 cannabis genomes reveals extensive copy number variation in cannabinoid synthesis and pathogen resistance genes.</title>
        <authorList>
            <person name="Mckernan K.J."/>
            <person name="Helbert Y."/>
            <person name="Kane L.T."/>
            <person name="Ebling H."/>
            <person name="Zhang L."/>
            <person name="Liu B."/>
            <person name="Eaton Z."/>
            <person name="Mclaughlin S."/>
            <person name="Kingan S."/>
            <person name="Baybayan P."/>
            <person name="Concepcion G."/>
            <person name="Jordan M."/>
            <person name="Riva A."/>
            <person name="Barbazuk W."/>
            <person name="Harkins T."/>
        </authorList>
    </citation>
    <scope>NUCLEOTIDE SEQUENCE [LARGE SCALE GENOMIC DNA]</scope>
    <source>
        <strain evidence="5 6">cv. Jamaican Lion 4</strain>
        <strain evidence="4">Father</strain>
        <strain evidence="3">Mother</strain>
        <tissue evidence="3">Leaf</tissue>
    </source>
</reference>
<protein>
    <recommendedName>
        <fullName evidence="2">FAR1 domain-containing protein</fullName>
    </recommendedName>
</protein>
<keyword evidence="1" id="KW-0175">Coiled coil</keyword>
<dbReference type="Proteomes" id="UP000583929">
    <property type="component" value="Unassembled WGS sequence"/>
</dbReference>